<evidence type="ECO:0000313" key="3">
    <source>
        <dbReference type="EMBL" id="KXH81364.1"/>
    </source>
</evidence>
<dbReference type="Gene3D" id="3.10.620.30">
    <property type="match status" value="1"/>
</dbReference>
<dbReference type="Pfam" id="PF01841">
    <property type="entry name" value="Transglut_core"/>
    <property type="match status" value="1"/>
</dbReference>
<proteinExistence type="predicted"/>
<comment type="caution">
    <text evidence="3">The sequence shown here is derived from an EMBL/GenBank/DDBJ whole genome shotgun (WGS) entry which is preliminary data.</text>
</comment>
<dbReference type="RefSeq" id="WP_083535240.1">
    <property type="nucleotide sequence ID" value="NZ_LPUR01000016.1"/>
</dbReference>
<organism evidence="3 4">
    <name type="scientific">Chryseobacterium kwangjuense</name>
    <dbReference type="NCBI Taxonomy" id="267125"/>
    <lineage>
        <taxon>Bacteria</taxon>
        <taxon>Pseudomonadati</taxon>
        <taxon>Bacteroidota</taxon>
        <taxon>Flavobacteriia</taxon>
        <taxon>Flavobacteriales</taxon>
        <taxon>Weeksellaceae</taxon>
        <taxon>Chryseobacterium group</taxon>
        <taxon>Chryseobacterium</taxon>
    </lineage>
</organism>
<dbReference type="InterPro" id="IPR024618">
    <property type="entry name" value="DUF3857"/>
</dbReference>
<name>A0A135W8U7_9FLAO</name>
<gene>
    <name evidence="3" type="ORF">AU378_16815</name>
</gene>
<protein>
    <recommendedName>
        <fullName evidence="5">Transglutaminase</fullName>
    </recommendedName>
</protein>
<dbReference type="AlphaFoldDB" id="A0A135W8U7"/>
<reference evidence="4" key="1">
    <citation type="submission" date="2015-12" db="EMBL/GenBank/DDBJ databases">
        <title>Genome sequence of a biocontrol rhizobacterium Chryseobacterium kwangjuense strain KJ1R5 isolated from pepper (Capsicum annuum L.).</title>
        <authorList>
            <person name="Jeong J.-J."/>
            <person name="Park H."/>
            <person name="Mannaa M."/>
            <person name="Sang M.K."/>
            <person name="Choi I.-G."/>
            <person name="Kim K.D."/>
        </authorList>
    </citation>
    <scope>NUCLEOTIDE SEQUENCE [LARGE SCALE GENOMIC DNA]</scope>
    <source>
        <strain evidence="4">KJ1R5</strain>
    </source>
</reference>
<evidence type="ECO:0000259" key="2">
    <source>
        <dbReference type="Pfam" id="PF12969"/>
    </source>
</evidence>
<dbReference type="InterPro" id="IPR038765">
    <property type="entry name" value="Papain-like_cys_pep_sf"/>
</dbReference>
<dbReference type="OrthoDB" id="98874at2"/>
<dbReference type="Proteomes" id="UP000070513">
    <property type="component" value="Unassembled WGS sequence"/>
</dbReference>
<evidence type="ECO:0000313" key="4">
    <source>
        <dbReference type="Proteomes" id="UP000070513"/>
    </source>
</evidence>
<evidence type="ECO:0008006" key="5">
    <source>
        <dbReference type="Google" id="ProtNLM"/>
    </source>
</evidence>
<feature type="domain" description="DUF3857" evidence="2">
    <location>
        <begin position="88"/>
        <end position="252"/>
    </location>
</feature>
<dbReference type="SUPFAM" id="SSF54001">
    <property type="entry name" value="Cysteine proteinases"/>
    <property type="match status" value="1"/>
</dbReference>
<dbReference type="Gene3D" id="2.60.40.3140">
    <property type="match status" value="1"/>
</dbReference>
<dbReference type="InterPro" id="IPR002931">
    <property type="entry name" value="Transglutaminase-like"/>
</dbReference>
<accession>A0A135W8U7</accession>
<dbReference type="Pfam" id="PF12969">
    <property type="entry name" value="DUF3857"/>
    <property type="match status" value="1"/>
</dbReference>
<feature type="domain" description="Transglutaminase-like" evidence="1">
    <location>
        <begin position="319"/>
        <end position="381"/>
    </location>
</feature>
<reference evidence="3 4" key="2">
    <citation type="journal article" date="2016" name="Genome Announc.">
        <title>Draft Genome Sequence of a Biocontrol Rhizobacterium, Chryseobacterium kwangjuense Strain KJ1R5, Isolated from Pepper (Capsicum annuum).</title>
        <authorList>
            <person name="Jeong J.J."/>
            <person name="Park H."/>
            <person name="Park B.H."/>
            <person name="Mannaa M."/>
            <person name="Sang M.K."/>
            <person name="Choi I.G."/>
            <person name="Kim K.D."/>
        </authorList>
    </citation>
    <scope>NUCLEOTIDE SEQUENCE [LARGE SCALE GENOMIC DNA]</scope>
    <source>
        <strain evidence="3 4">KJ1R5</strain>
    </source>
</reference>
<dbReference type="EMBL" id="LPUR01000016">
    <property type="protein sequence ID" value="KXH81364.1"/>
    <property type="molecule type" value="Genomic_DNA"/>
</dbReference>
<sequence>MMKKNYGTLPEVSVYALRKVFCGLKKNNFFKFNTAICILLFNLFSAQHQFLSPPDVNENEMKKTGSLIEKSAPAEILYNSVRYNFLTNGMVEKEYYSKIKIYDKKNAEEWLNLEIPLFSDDKLEKYEAKLYRLVDSKVEKVSIDKKDQLKENFTKGLKIYKLAIPNVLDGSVIEYSYKILTKNIANLNYFLEYNIPVVYQEYNLEYPDARFAYHFDHTGTIMTPKYNASTTEERLGGMYKIFRFGYENVKPMSKEKFVKNADRYRGKIKPELKRYSGSYFNYYDYQSWNEVAEQLDKNDHFGGFLKSNVTDLLPEKIKTGYNAEEKADRIFNFVKDNYKWNREYAVLASQNLKQLTKTKAGNSAEINLLLIILLRNAGIEANPLLISTVNNGILNIASPGLRSVNFLLASVKINNQIYLYDATSFNSKANLLPERDWNDFGILIEKNKGTYLSYANTNISKKEQVVKASLDIENSTVKGTFLQKDYGMFAIESYDEFEVNKDKFNQSFAYTYNIDTKEVNSKLLDDGNFESQMNFSGNSLIDVVGNKLIINPVLFLNKKSESFDQTEARKWQIDFISAFEKEKKIELVVPEGYKVASLPKNKKMTTDDKEISYEYKVENNDNKIMISSKLNVGSQNYPKEYYPFFKEIWKGISDFENQVITLEKK</sequence>
<evidence type="ECO:0000259" key="1">
    <source>
        <dbReference type="Pfam" id="PF01841"/>
    </source>
</evidence>
<dbReference type="Gene3D" id="2.60.120.1130">
    <property type="match status" value="1"/>
</dbReference>